<evidence type="ECO:0000313" key="2">
    <source>
        <dbReference type="Proteomes" id="UP000887578"/>
    </source>
</evidence>
<keyword evidence="2" id="KW-1185">Reference proteome</keyword>
<dbReference type="InterPro" id="IPR000210">
    <property type="entry name" value="BTB/POZ_dom"/>
</dbReference>
<name>A0A914P0D8_9BILA</name>
<evidence type="ECO:0000313" key="3">
    <source>
        <dbReference type="WBParaSite" id="PDA_v2.g10636.t1"/>
    </source>
</evidence>
<dbReference type="PROSITE" id="PS50097">
    <property type="entry name" value="BTB"/>
    <property type="match status" value="1"/>
</dbReference>
<dbReference type="Pfam" id="PF00651">
    <property type="entry name" value="BTB"/>
    <property type="match status" value="1"/>
</dbReference>
<dbReference type="Gene3D" id="3.30.710.10">
    <property type="entry name" value="Potassium Channel Kv1.1, Chain A"/>
    <property type="match status" value="1"/>
</dbReference>
<evidence type="ECO:0000259" key="1">
    <source>
        <dbReference type="PROSITE" id="PS50097"/>
    </source>
</evidence>
<proteinExistence type="predicted"/>
<dbReference type="AlphaFoldDB" id="A0A914P0D8"/>
<protein>
    <submittedName>
        <fullName evidence="3">BTB domain-containing protein</fullName>
    </submittedName>
</protein>
<sequence length="170" mass="19682">MIQNNEWSKRFRNHGEKDFKFIVGNESIEVHKFFLTLQSTVLSAMLENTNFKETQTGEMKIDGFKFETIKAVVGFCYGEDISSFMESTRNAIDLLMFAEMYDMDNLKDSIAEYYSTKLTKENVADIYKVSRETNAPKLRGVCFDFIYSIPKSERTAFVQANLDPAIHDLF</sequence>
<feature type="domain" description="BTB" evidence="1">
    <location>
        <begin position="17"/>
        <end position="85"/>
    </location>
</feature>
<dbReference type="PANTHER" id="PTHR24413">
    <property type="entry name" value="SPECKLE-TYPE POZ PROTEIN"/>
    <property type="match status" value="1"/>
</dbReference>
<dbReference type="WBParaSite" id="PDA_v2.g10636.t1">
    <property type="protein sequence ID" value="PDA_v2.g10636.t1"/>
    <property type="gene ID" value="PDA_v2.g10636"/>
</dbReference>
<dbReference type="Proteomes" id="UP000887578">
    <property type="component" value="Unplaced"/>
</dbReference>
<dbReference type="SUPFAM" id="SSF54695">
    <property type="entry name" value="POZ domain"/>
    <property type="match status" value="1"/>
</dbReference>
<accession>A0A914P0D8</accession>
<reference evidence="3" key="1">
    <citation type="submission" date="2022-11" db="UniProtKB">
        <authorList>
            <consortium name="WormBaseParasite"/>
        </authorList>
    </citation>
    <scope>IDENTIFICATION</scope>
</reference>
<dbReference type="InterPro" id="IPR011333">
    <property type="entry name" value="SKP1/BTB/POZ_sf"/>
</dbReference>
<dbReference type="CDD" id="cd18186">
    <property type="entry name" value="BTB_POZ_ZBTB_KLHL-like"/>
    <property type="match status" value="1"/>
</dbReference>
<organism evidence="2 3">
    <name type="scientific">Panagrolaimus davidi</name>
    <dbReference type="NCBI Taxonomy" id="227884"/>
    <lineage>
        <taxon>Eukaryota</taxon>
        <taxon>Metazoa</taxon>
        <taxon>Ecdysozoa</taxon>
        <taxon>Nematoda</taxon>
        <taxon>Chromadorea</taxon>
        <taxon>Rhabditida</taxon>
        <taxon>Tylenchina</taxon>
        <taxon>Panagrolaimomorpha</taxon>
        <taxon>Panagrolaimoidea</taxon>
        <taxon>Panagrolaimidae</taxon>
        <taxon>Panagrolaimus</taxon>
    </lineage>
</organism>
<dbReference type="SMART" id="SM00225">
    <property type="entry name" value="BTB"/>
    <property type="match status" value="1"/>
</dbReference>